<dbReference type="Pfam" id="PF00583">
    <property type="entry name" value="Acetyltransf_1"/>
    <property type="match status" value="1"/>
</dbReference>
<organism evidence="2 3">
    <name type="scientific">Flavobacterium enshiense DK69</name>
    <dbReference type="NCBI Taxonomy" id="1107311"/>
    <lineage>
        <taxon>Bacteria</taxon>
        <taxon>Pseudomonadati</taxon>
        <taxon>Bacteroidota</taxon>
        <taxon>Flavobacteriia</taxon>
        <taxon>Flavobacteriales</taxon>
        <taxon>Flavobacteriaceae</taxon>
        <taxon>Flavobacterium</taxon>
    </lineage>
</organism>
<keyword evidence="3" id="KW-1185">Reference proteome</keyword>
<reference evidence="2 3" key="2">
    <citation type="journal article" date="2015" name="Stand. Genomic Sci.">
        <title>High quality draft genomic sequence of Flavobacterium enshiense DK69(T) and comparison among Flavobacterium genomes.</title>
        <authorList>
            <person name="Zeng Z."/>
            <person name="Chen C."/>
            <person name="Du H."/>
            <person name="Wang G."/>
            <person name="Li M."/>
        </authorList>
    </citation>
    <scope>NUCLEOTIDE SEQUENCE [LARGE SCALE GENOMIC DNA]</scope>
    <source>
        <strain evidence="2 3">DK69</strain>
    </source>
</reference>
<accession>A0A0A2MSJ6</accession>
<proteinExistence type="predicted"/>
<evidence type="ECO:0000313" key="2">
    <source>
        <dbReference type="EMBL" id="KGO95647.1"/>
    </source>
</evidence>
<dbReference type="STRING" id="1107311.Q767_10500"/>
<dbReference type="eggNOG" id="COG0456">
    <property type="taxonomic scope" value="Bacteria"/>
</dbReference>
<dbReference type="Gene3D" id="3.40.630.30">
    <property type="match status" value="1"/>
</dbReference>
<name>A0A0A2MSJ6_9FLAO</name>
<comment type="caution">
    <text evidence="2">The sequence shown here is derived from an EMBL/GenBank/DDBJ whole genome shotgun (WGS) entry which is preliminary data.</text>
</comment>
<dbReference type="CDD" id="cd04301">
    <property type="entry name" value="NAT_SF"/>
    <property type="match status" value="1"/>
</dbReference>
<dbReference type="InterPro" id="IPR000182">
    <property type="entry name" value="GNAT_dom"/>
</dbReference>
<dbReference type="PATRIC" id="fig|1107311.5.peg.623"/>
<dbReference type="SUPFAM" id="SSF55729">
    <property type="entry name" value="Acyl-CoA N-acyltransferases (Nat)"/>
    <property type="match status" value="1"/>
</dbReference>
<evidence type="ECO:0000313" key="3">
    <source>
        <dbReference type="Proteomes" id="UP000030149"/>
    </source>
</evidence>
<dbReference type="AlphaFoldDB" id="A0A0A2MSJ6"/>
<gene>
    <name evidence="2" type="ORF">Q767_10500</name>
</gene>
<evidence type="ECO:0000259" key="1">
    <source>
        <dbReference type="PROSITE" id="PS51186"/>
    </source>
</evidence>
<feature type="domain" description="N-acetyltransferase" evidence="1">
    <location>
        <begin position="9"/>
        <end position="159"/>
    </location>
</feature>
<sequence length="159" mass="18698">MKITMYTIAEIKDLSNEQKLRLFELWNNEYPEKLCYPSLSDFEDYLGKLDNKTHFLLKDENKKIAGWALLFERAKETWFAIIVDTSFQGKGLGSKLLERLKSKTNTLNGWVIDHNNDKKSDGSIYKSPIIFYIRNQFKINNVIRLELDIISAVKIEWTK</sequence>
<dbReference type="Proteomes" id="UP000030149">
    <property type="component" value="Unassembled WGS sequence"/>
</dbReference>
<dbReference type="EMBL" id="JRLZ01000009">
    <property type="protein sequence ID" value="KGO95647.1"/>
    <property type="molecule type" value="Genomic_DNA"/>
</dbReference>
<dbReference type="InterPro" id="IPR016181">
    <property type="entry name" value="Acyl_CoA_acyltransferase"/>
</dbReference>
<dbReference type="PROSITE" id="PS51186">
    <property type="entry name" value="GNAT"/>
    <property type="match status" value="1"/>
</dbReference>
<dbReference type="GO" id="GO:0016747">
    <property type="term" value="F:acyltransferase activity, transferring groups other than amino-acyl groups"/>
    <property type="evidence" value="ECO:0007669"/>
    <property type="project" value="InterPro"/>
</dbReference>
<protein>
    <recommendedName>
        <fullName evidence="1">N-acetyltransferase domain-containing protein</fullName>
    </recommendedName>
</protein>
<reference evidence="3" key="1">
    <citation type="submission" date="2013-09" db="EMBL/GenBank/DDBJ databases">
        <authorList>
            <person name="Zeng Z."/>
            <person name="Chen C."/>
        </authorList>
    </citation>
    <scope>NUCLEOTIDE SEQUENCE [LARGE SCALE GENOMIC DNA]</scope>
    <source>
        <strain evidence="3">DK69</strain>
    </source>
</reference>